<proteinExistence type="predicted"/>
<gene>
    <name evidence="1" type="ORF">KR50_04870</name>
</gene>
<evidence type="ECO:0000313" key="2">
    <source>
        <dbReference type="Proteomes" id="UP000031972"/>
    </source>
</evidence>
<sequence length="117" mass="13558">MAKQAAVIIFEREPSLMDQFGEQGKTKCYEENVHHLKQLHSAYELKQTSFFIDYALWLNGILAKHGMNDQQLIDHFEVIKEVLTVSSQVEEEALPFYRAYLDQAILELAIQSGKKDR</sequence>
<name>A0A0C2WAT4_9BACL</name>
<reference evidence="1 2" key="1">
    <citation type="submission" date="2015-01" db="EMBL/GenBank/DDBJ databases">
        <title>Jeotgalibacillus campisalis genome sequencing.</title>
        <authorList>
            <person name="Goh K.M."/>
            <person name="Chan K.-G."/>
            <person name="Yaakop A.S."/>
            <person name="Ee R."/>
            <person name="Gan H.M."/>
            <person name="Chan C.S."/>
        </authorList>
    </citation>
    <scope>NUCLEOTIDE SEQUENCE [LARGE SCALE GENOMIC DNA]</scope>
    <source>
        <strain evidence="1 2">SF-57</strain>
    </source>
</reference>
<dbReference type="Proteomes" id="UP000031972">
    <property type="component" value="Unassembled WGS sequence"/>
</dbReference>
<keyword evidence="2" id="KW-1185">Reference proteome</keyword>
<comment type="caution">
    <text evidence="1">The sequence shown here is derived from an EMBL/GenBank/DDBJ whole genome shotgun (WGS) entry which is preliminary data.</text>
</comment>
<dbReference type="PATRIC" id="fig|220754.4.peg.497"/>
<evidence type="ECO:0000313" key="1">
    <source>
        <dbReference type="EMBL" id="KIL53158.1"/>
    </source>
</evidence>
<protein>
    <submittedName>
        <fullName evidence="1">Uncharacterized protein</fullName>
    </submittedName>
</protein>
<dbReference type="EMBL" id="JXRR01000001">
    <property type="protein sequence ID" value="KIL53158.1"/>
    <property type="molecule type" value="Genomic_DNA"/>
</dbReference>
<dbReference type="AlphaFoldDB" id="A0A0C2WAT4"/>
<accession>A0A0C2WAT4</accession>
<organism evidence="1 2">
    <name type="scientific">Jeotgalibacillus campisalis</name>
    <dbReference type="NCBI Taxonomy" id="220754"/>
    <lineage>
        <taxon>Bacteria</taxon>
        <taxon>Bacillati</taxon>
        <taxon>Bacillota</taxon>
        <taxon>Bacilli</taxon>
        <taxon>Bacillales</taxon>
        <taxon>Caryophanaceae</taxon>
        <taxon>Jeotgalibacillus</taxon>
    </lineage>
</organism>